<accession>A0AAD7DEW3</accession>
<comment type="caution">
    <text evidence="1">The sequence shown here is derived from an EMBL/GenBank/DDBJ whole genome shotgun (WGS) entry which is preliminary data.</text>
</comment>
<name>A0AAD7DEW3_MYCRO</name>
<organism evidence="1 2">
    <name type="scientific">Mycena rosella</name>
    <name type="common">Pink bonnet</name>
    <name type="synonym">Agaricus rosellus</name>
    <dbReference type="NCBI Taxonomy" id="1033263"/>
    <lineage>
        <taxon>Eukaryota</taxon>
        <taxon>Fungi</taxon>
        <taxon>Dikarya</taxon>
        <taxon>Basidiomycota</taxon>
        <taxon>Agaricomycotina</taxon>
        <taxon>Agaricomycetes</taxon>
        <taxon>Agaricomycetidae</taxon>
        <taxon>Agaricales</taxon>
        <taxon>Marasmiineae</taxon>
        <taxon>Mycenaceae</taxon>
        <taxon>Mycena</taxon>
    </lineage>
</organism>
<reference evidence="1" key="1">
    <citation type="submission" date="2023-03" db="EMBL/GenBank/DDBJ databases">
        <title>Massive genome expansion in bonnet fungi (Mycena s.s.) driven by repeated elements and novel gene families across ecological guilds.</title>
        <authorList>
            <consortium name="Lawrence Berkeley National Laboratory"/>
            <person name="Harder C.B."/>
            <person name="Miyauchi S."/>
            <person name="Viragh M."/>
            <person name="Kuo A."/>
            <person name="Thoen E."/>
            <person name="Andreopoulos B."/>
            <person name="Lu D."/>
            <person name="Skrede I."/>
            <person name="Drula E."/>
            <person name="Henrissat B."/>
            <person name="Morin E."/>
            <person name="Kohler A."/>
            <person name="Barry K."/>
            <person name="LaButti K."/>
            <person name="Morin E."/>
            <person name="Salamov A."/>
            <person name="Lipzen A."/>
            <person name="Mereny Z."/>
            <person name="Hegedus B."/>
            <person name="Baldrian P."/>
            <person name="Stursova M."/>
            <person name="Weitz H."/>
            <person name="Taylor A."/>
            <person name="Grigoriev I.V."/>
            <person name="Nagy L.G."/>
            <person name="Martin F."/>
            <person name="Kauserud H."/>
        </authorList>
    </citation>
    <scope>NUCLEOTIDE SEQUENCE</scope>
    <source>
        <strain evidence="1">CBHHK067</strain>
    </source>
</reference>
<protein>
    <recommendedName>
        <fullName evidence="3">Endonuclease/exonuclease/phosphatase domain-containing protein</fullName>
    </recommendedName>
</protein>
<dbReference type="Proteomes" id="UP001221757">
    <property type="component" value="Unassembled WGS sequence"/>
</dbReference>
<keyword evidence="2" id="KW-1185">Reference proteome</keyword>
<evidence type="ECO:0008006" key="3">
    <source>
        <dbReference type="Google" id="ProtNLM"/>
    </source>
</evidence>
<sequence length="214" mass="24210">MEMALPKDVPTLCAKGTKNLTRPDNVFCSAEFLDFFVSCDAYPALTPGTTDHFPVISIVDLVPPTVDIAPRRNWRATDWKEMNKMLGAELKKEPLVEGYASEEEVLGGLARLDAIIDRCVEKHVPLSKLSPHSKRWWTPELTKAKKARNALALKSYRKRELLYHPVHEEYRRARNNFVVDVKSARGAKWTDFLEGVDDTDVWTAGQLMKGAPTD</sequence>
<dbReference type="AlphaFoldDB" id="A0AAD7DEW3"/>
<gene>
    <name evidence="1" type="ORF">B0H17DRAFT_862087</name>
</gene>
<proteinExistence type="predicted"/>
<dbReference type="EMBL" id="JARKIE010000070">
    <property type="protein sequence ID" value="KAJ7689696.1"/>
    <property type="molecule type" value="Genomic_DNA"/>
</dbReference>
<evidence type="ECO:0000313" key="1">
    <source>
        <dbReference type="EMBL" id="KAJ7689696.1"/>
    </source>
</evidence>
<feature type="non-terminal residue" evidence="1">
    <location>
        <position position="214"/>
    </location>
</feature>
<evidence type="ECO:0000313" key="2">
    <source>
        <dbReference type="Proteomes" id="UP001221757"/>
    </source>
</evidence>